<evidence type="ECO:0000256" key="1">
    <source>
        <dbReference type="ARBA" id="ARBA00023125"/>
    </source>
</evidence>
<dbReference type="Pfam" id="PF00440">
    <property type="entry name" value="TetR_N"/>
    <property type="match status" value="1"/>
</dbReference>
<dbReference type="RefSeq" id="WP_100711932.1">
    <property type="nucleotide sequence ID" value="NZ_NPDY01000001.1"/>
</dbReference>
<dbReference type="Proteomes" id="UP000231990">
    <property type="component" value="Unassembled WGS sequence"/>
</dbReference>
<dbReference type="EMBL" id="NPDZ01000001">
    <property type="protein sequence ID" value="PJZ74521.1"/>
    <property type="molecule type" value="Genomic_DNA"/>
</dbReference>
<dbReference type="PRINTS" id="PR00455">
    <property type="entry name" value="HTHTETR"/>
</dbReference>
<dbReference type="GO" id="GO:0003700">
    <property type="term" value="F:DNA-binding transcription factor activity"/>
    <property type="evidence" value="ECO:0007669"/>
    <property type="project" value="TreeGrafter"/>
</dbReference>
<dbReference type="Pfam" id="PF17928">
    <property type="entry name" value="TetR_C_22"/>
    <property type="match status" value="1"/>
</dbReference>
<dbReference type="Gene3D" id="1.10.357.10">
    <property type="entry name" value="Tetracycline Repressor, domain 2"/>
    <property type="match status" value="1"/>
</dbReference>
<dbReference type="AlphaFoldDB" id="A0A2M9ZRC4"/>
<evidence type="ECO:0000256" key="2">
    <source>
        <dbReference type="PROSITE-ProRule" id="PRU00335"/>
    </source>
</evidence>
<dbReference type="SUPFAM" id="SSF46689">
    <property type="entry name" value="Homeodomain-like"/>
    <property type="match status" value="1"/>
</dbReference>
<organism evidence="6 8">
    <name type="scientific">Leptospira perolatii</name>
    <dbReference type="NCBI Taxonomy" id="2023191"/>
    <lineage>
        <taxon>Bacteria</taxon>
        <taxon>Pseudomonadati</taxon>
        <taxon>Spirochaetota</taxon>
        <taxon>Spirochaetia</taxon>
        <taxon>Leptospirales</taxon>
        <taxon>Leptospiraceae</taxon>
        <taxon>Leptospira</taxon>
    </lineage>
</organism>
<sequence>MSKASKPEDAIESPQKSKSSILEPRKTPLQKRAIDRVQRILDVVASLLDEVGADAITTNLIAQKAEIPIGSLYQYYPNKHAILNAVGRRHLQRVNDMFSGFLNVEKFVSDWEQLVDNVIDAFAELYLNEPGFVPLWSNIKMDPELVEIDRENNRYIAGNVAELFASTIPGLKERAEAEIISRIMVEVTDAVLIRWMREKTDKVLADRILLELKVMLKAYLRQYIDTGITSE</sequence>
<keyword evidence="1 2" id="KW-0238">DNA-binding</keyword>
<dbReference type="PANTHER" id="PTHR30055">
    <property type="entry name" value="HTH-TYPE TRANSCRIPTIONAL REGULATOR RUTR"/>
    <property type="match status" value="1"/>
</dbReference>
<evidence type="ECO:0000256" key="3">
    <source>
        <dbReference type="SAM" id="MobiDB-lite"/>
    </source>
</evidence>
<dbReference type="InterPro" id="IPR050109">
    <property type="entry name" value="HTH-type_TetR-like_transc_reg"/>
</dbReference>
<evidence type="ECO:0000313" key="5">
    <source>
        <dbReference type="EMBL" id="PJZ70989.1"/>
    </source>
</evidence>
<dbReference type="GO" id="GO:0000976">
    <property type="term" value="F:transcription cis-regulatory region binding"/>
    <property type="evidence" value="ECO:0007669"/>
    <property type="project" value="TreeGrafter"/>
</dbReference>
<evidence type="ECO:0000313" key="8">
    <source>
        <dbReference type="Proteomes" id="UP000231990"/>
    </source>
</evidence>
<feature type="region of interest" description="Disordered" evidence="3">
    <location>
        <begin position="1"/>
        <end position="25"/>
    </location>
</feature>
<reference evidence="7 8" key="1">
    <citation type="submission" date="2017-07" db="EMBL/GenBank/DDBJ databases">
        <title>Leptospira spp. isolated from tropical soils.</title>
        <authorList>
            <person name="Thibeaux R."/>
            <person name="Iraola G."/>
            <person name="Ferres I."/>
            <person name="Bierque E."/>
            <person name="Girault D."/>
            <person name="Soupe-Gilbert M.-E."/>
            <person name="Picardeau M."/>
            <person name="Goarant C."/>
        </authorList>
    </citation>
    <scope>NUCLEOTIDE SEQUENCE [LARGE SCALE GENOMIC DNA]</scope>
    <source>
        <strain evidence="6 8">FH1-B-B1</strain>
        <strain evidence="5 7">FH1-B-C1</strain>
    </source>
</reference>
<dbReference type="Proteomes" id="UP000231962">
    <property type="component" value="Unassembled WGS sequence"/>
</dbReference>
<dbReference type="PANTHER" id="PTHR30055:SF226">
    <property type="entry name" value="HTH-TYPE TRANSCRIPTIONAL REGULATOR PKSA"/>
    <property type="match status" value="1"/>
</dbReference>
<dbReference type="InterPro" id="IPR041674">
    <property type="entry name" value="TetR_C_22"/>
</dbReference>
<dbReference type="InterPro" id="IPR009057">
    <property type="entry name" value="Homeodomain-like_sf"/>
</dbReference>
<evidence type="ECO:0000259" key="4">
    <source>
        <dbReference type="PROSITE" id="PS50977"/>
    </source>
</evidence>
<gene>
    <name evidence="5" type="ORF">CH360_00160</name>
    <name evidence="6" type="ORF">CH373_00160</name>
</gene>
<dbReference type="OrthoDB" id="9812993at2"/>
<comment type="caution">
    <text evidence="6">The sequence shown here is derived from an EMBL/GenBank/DDBJ whole genome shotgun (WGS) entry which is preliminary data.</text>
</comment>
<feature type="domain" description="HTH tetR-type" evidence="4">
    <location>
        <begin position="34"/>
        <end position="94"/>
    </location>
</feature>
<feature type="DNA-binding region" description="H-T-H motif" evidence="2">
    <location>
        <begin position="57"/>
        <end position="76"/>
    </location>
</feature>
<evidence type="ECO:0000313" key="6">
    <source>
        <dbReference type="EMBL" id="PJZ74521.1"/>
    </source>
</evidence>
<name>A0A2M9ZRC4_9LEPT</name>
<evidence type="ECO:0000313" key="7">
    <source>
        <dbReference type="Proteomes" id="UP000231962"/>
    </source>
</evidence>
<keyword evidence="7" id="KW-1185">Reference proteome</keyword>
<dbReference type="InterPro" id="IPR001647">
    <property type="entry name" value="HTH_TetR"/>
</dbReference>
<dbReference type="PROSITE" id="PS50977">
    <property type="entry name" value="HTH_TETR_2"/>
    <property type="match status" value="1"/>
</dbReference>
<dbReference type="EMBL" id="NPDY01000001">
    <property type="protein sequence ID" value="PJZ70989.1"/>
    <property type="molecule type" value="Genomic_DNA"/>
</dbReference>
<proteinExistence type="predicted"/>
<protein>
    <submittedName>
        <fullName evidence="6">AcrR family transcriptional regulator</fullName>
    </submittedName>
</protein>
<accession>A0A2M9ZRC4</accession>